<dbReference type="AlphaFoldDB" id="A0A6S7HR73"/>
<dbReference type="InterPro" id="IPR036770">
    <property type="entry name" value="Ankyrin_rpt-contain_sf"/>
</dbReference>
<dbReference type="InterPro" id="IPR002110">
    <property type="entry name" value="Ankyrin_rpt"/>
</dbReference>
<organism evidence="5 6">
    <name type="scientific">Paramuricea clavata</name>
    <name type="common">Red gorgonian</name>
    <name type="synonym">Violescent sea-whip</name>
    <dbReference type="NCBI Taxonomy" id="317549"/>
    <lineage>
        <taxon>Eukaryota</taxon>
        <taxon>Metazoa</taxon>
        <taxon>Cnidaria</taxon>
        <taxon>Anthozoa</taxon>
        <taxon>Octocorallia</taxon>
        <taxon>Malacalcyonacea</taxon>
        <taxon>Plexauridae</taxon>
        <taxon>Paramuricea</taxon>
    </lineage>
</organism>
<dbReference type="Proteomes" id="UP001152795">
    <property type="component" value="Unassembled WGS sequence"/>
</dbReference>
<feature type="domain" description="DUF6589" evidence="4">
    <location>
        <begin position="468"/>
        <end position="736"/>
    </location>
</feature>
<accession>A0A6S7HR73</accession>
<dbReference type="SMART" id="SM00248">
    <property type="entry name" value="ANK"/>
    <property type="match status" value="2"/>
</dbReference>
<evidence type="ECO:0000256" key="2">
    <source>
        <dbReference type="ARBA" id="ARBA00023043"/>
    </source>
</evidence>
<dbReference type="PROSITE" id="PS50297">
    <property type="entry name" value="ANK_REP_REGION"/>
    <property type="match status" value="2"/>
</dbReference>
<evidence type="ECO:0000259" key="4">
    <source>
        <dbReference type="Pfam" id="PF20231"/>
    </source>
</evidence>
<name>A0A6S7HR73_PARCT</name>
<keyword evidence="2" id="KW-0040">ANK repeat</keyword>
<keyword evidence="1" id="KW-0677">Repeat</keyword>
<protein>
    <submittedName>
        <fullName evidence="5">Ankyrin repeat-containing</fullName>
    </submittedName>
</protein>
<sequence length="878" mass="100475">MLQSIGMSLHFDTITNFLKQRLDNYDKIISEHAPVDIPVILLLDNKNMYRGNKRHHRIFKVLGPTMWNFAVRGAIIPNCDGVRDLLDNPEMTQEPQKQLTTLKPEDLFIESNPDHMKKWRDSKDLYLAKLLDTGLNSVSPSQQQFSSMTELEFTSWLKKKNLNRTYVSKKKYVLNYSSTSSESTTECTNTLVLPLSLENNATITGTASVLEEFEKEFNIPCYHARVVLPYDERMKTFNIDDARKHHEFLYLLQEHKKDMEQLMQQLSNMEKELTDGDDPTEVESDEEIDDEGENETLQAYSFQKIDGKFKKIYEKLAQKMWNARLSGDPAVTIEMQQYMRINRASWEKATDHHGSTVMHHAVQNGNYALVKTLLNAGANINVKEKCGATPLSLAVLKGDEEMVRILLENFAICRERFFTSVPGPKAIAEKLDHDNIKVLIEQYLAGEDKLDLLVWEMTEGDSSEPMVATEDMLDREQKDDQEHKAYGRDINKCKTLLVGDQGTNKIIRSVKQKSRSAYEWAAEVPGDMHARGYLYEVCKKTMGQSGFMCVAQHVMKRVKVTDAAFGDKKFQYQNLNRIGEAVTDVSMAYGLAAVQEFIASEMFPSKDALDAYEHKHGNHHELLLNLFKDWIENNSSNPQFQYHCQLITLFGPLRELYLTSVKCGDGIGREAVWMLMLPLFAQLQKRNYWTEAFVHLVNLLAAWPLATRKLLQNNCSVNVKGRHGHNIALDEWVESYLVRPLKNYASGYSSVNTLICANLETVGRVRHAFAGHEAFNIHPTTNHTEEDPFPDQLKGMWFCLHKKFFQPNKECNTVPVILGTGEEKGKLPGRLFDVYDKGKEKVKLNFGKKLFNTFHVISKSNQACDEDVEETLSDCDVP</sequence>
<keyword evidence="6" id="KW-1185">Reference proteome</keyword>
<dbReference type="EMBL" id="CACRXK020003052">
    <property type="protein sequence ID" value="CAB3997231.1"/>
    <property type="molecule type" value="Genomic_DNA"/>
</dbReference>
<dbReference type="SUPFAM" id="SSF48403">
    <property type="entry name" value="Ankyrin repeat"/>
    <property type="match status" value="1"/>
</dbReference>
<dbReference type="Pfam" id="PF12796">
    <property type="entry name" value="Ank_2"/>
    <property type="match status" value="1"/>
</dbReference>
<evidence type="ECO:0000313" key="6">
    <source>
        <dbReference type="Proteomes" id="UP001152795"/>
    </source>
</evidence>
<evidence type="ECO:0000256" key="1">
    <source>
        <dbReference type="ARBA" id="ARBA00022737"/>
    </source>
</evidence>
<dbReference type="PROSITE" id="PS50088">
    <property type="entry name" value="ANK_REPEAT"/>
    <property type="match status" value="2"/>
</dbReference>
<feature type="compositionally biased region" description="Acidic residues" evidence="3">
    <location>
        <begin position="275"/>
        <end position="293"/>
    </location>
</feature>
<comment type="caution">
    <text evidence="5">The sequence shown here is derived from an EMBL/GenBank/DDBJ whole genome shotgun (WGS) entry which is preliminary data.</text>
</comment>
<gene>
    <name evidence="5" type="ORF">PACLA_8A005243</name>
</gene>
<proteinExistence type="predicted"/>
<feature type="region of interest" description="Disordered" evidence="3">
    <location>
        <begin position="271"/>
        <end position="293"/>
    </location>
</feature>
<dbReference type="PANTHER" id="PTHR24134:SF9">
    <property type="entry name" value="ANKYRIN REPEAT AND SOCS BOX PROTEIN 8"/>
    <property type="match status" value="1"/>
</dbReference>
<dbReference type="OrthoDB" id="6015654at2759"/>
<reference evidence="5" key="1">
    <citation type="submission" date="2020-04" db="EMBL/GenBank/DDBJ databases">
        <authorList>
            <person name="Alioto T."/>
            <person name="Alioto T."/>
            <person name="Gomez Garrido J."/>
        </authorList>
    </citation>
    <scope>NUCLEOTIDE SEQUENCE</scope>
    <source>
        <strain evidence="5">A484AB</strain>
    </source>
</reference>
<evidence type="ECO:0000256" key="3">
    <source>
        <dbReference type="SAM" id="MobiDB-lite"/>
    </source>
</evidence>
<dbReference type="PANTHER" id="PTHR24134">
    <property type="entry name" value="ANKYRIN REPEAT-CONTAINING PROTEIN DDB_G0279043"/>
    <property type="match status" value="1"/>
</dbReference>
<dbReference type="Pfam" id="PF20231">
    <property type="entry name" value="DUF6589"/>
    <property type="match status" value="1"/>
</dbReference>
<dbReference type="InterPro" id="IPR046496">
    <property type="entry name" value="DUF6589"/>
</dbReference>
<dbReference type="Gene3D" id="1.25.40.20">
    <property type="entry name" value="Ankyrin repeat-containing domain"/>
    <property type="match status" value="1"/>
</dbReference>
<evidence type="ECO:0000313" key="5">
    <source>
        <dbReference type="EMBL" id="CAB3997231.1"/>
    </source>
</evidence>